<comment type="catalytic activity">
    <reaction evidence="7 8">
        <text>7,8-dihydroneopterin 3'-triphosphate + H2O = 6-carboxy-5,6,7,8-tetrahydropterin + triphosphate + acetaldehyde + 2 H(+)</text>
        <dbReference type="Rhea" id="RHEA:27966"/>
        <dbReference type="ChEBI" id="CHEBI:15343"/>
        <dbReference type="ChEBI" id="CHEBI:15377"/>
        <dbReference type="ChEBI" id="CHEBI:15378"/>
        <dbReference type="ChEBI" id="CHEBI:18036"/>
        <dbReference type="ChEBI" id="CHEBI:58462"/>
        <dbReference type="ChEBI" id="CHEBI:61032"/>
        <dbReference type="EC" id="4.1.2.50"/>
    </reaction>
</comment>
<evidence type="ECO:0000256" key="2">
    <source>
        <dbReference type="ARBA" id="ARBA00008900"/>
    </source>
</evidence>
<dbReference type="EMBL" id="CP104694">
    <property type="protein sequence ID" value="UXI68747.1"/>
    <property type="molecule type" value="Genomic_DNA"/>
</dbReference>
<dbReference type="PANTHER" id="PTHR12589:SF7">
    <property type="entry name" value="6-PYRUVOYL TETRAHYDROBIOPTERIN SYNTHASE"/>
    <property type="match status" value="1"/>
</dbReference>
<comment type="pathway">
    <text evidence="1 8">Purine metabolism; 7-cyano-7-deazaguanine biosynthesis.</text>
</comment>
<dbReference type="GO" id="GO:0070497">
    <property type="term" value="F:6-carboxytetrahydropterin synthase activity"/>
    <property type="evidence" value="ECO:0007669"/>
    <property type="project" value="UniProtKB-EC"/>
</dbReference>
<dbReference type="EC" id="4.-.-.-" evidence="8"/>
<evidence type="ECO:0000256" key="6">
    <source>
        <dbReference type="ARBA" id="ARBA00023239"/>
    </source>
</evidence>
<evidence type="ECO:0000313" key="10">
    <source>
        <dbReference type="Proteomes" id="UP001064632"/>
    </source>
</evidence>
<name>A0ABY6BG37_9GAMM</name>
<dbReference type="Gene3D" id="3.30.479.10">
    <property type="entry name" value="6-pyruvoyl tetrahydropterin synthase/QueD"/>
    <property type="match status" value="1"/>
</dbReference>
<dbReference type="PANTHER" id="PTHR12589">
    <property type="entry name" value="PYRUVOYL TETRAHYDROBIOPTERIN SYNTHASE"/>
    <property type="match status" value="1"/>
</dbReference>
<reference evidence="9" key="1">
    <citation type="submission" date="2022-09" db="EMBL/GenBank/DDBJ databases">
        <title>Tahibacter sp. nov., isolated from a fresh water.</title>
        <authorList>
            <person name="Baek J.H."/>
            <person name="Lee J.K."/>
            <person name="Kim J.M."/>
            <person name="Jeon C.O."/>
        </authorList>
    </citation>
    <scope>NUCLEOTIDE SEQUENCE</scope>
    <source>
        <strain evidence="9">W38</strain>
    </source>
</reference>
<evidence type="ECO:0000256" key="3">
    <source>
        <dbReference type="ARBA" id="ARBA00018141"/>
    </source>
</evidence>
<gene>
    <name evidence="9" type="primary">queD</name>
    <name evidence="9" type="ORF">N4264_03585</name>
</gene>
<protein>
    <recommendedName>
        <fullName evidence="3 8">6-carboxy-5,6,7,8-tetrahydropterin synthase</fullName>
        <ecNumber evidence="8">4.-.-.-</ecNumber>
    </recommendedName>
</protein>
<accession>A0ABY6BG37</accession>
<keyword evidence="4 8" id="KW-0479">Metal-binding</keyword>
<evidence type="ECO:0000256" key="8">
    <source>
        <dbReference type="PIRNR" id="PIRNR006113"/>
    </source>
</evidence>
<dbReference type="Pfam" id="PF01242">
    <property type="entry name" value="PTPS"/>
    <property type="match status" value="1"/>
</dbReference>
<comment type="cofactor">
    <cofactor evidence="8">
        <name>Zn(2+)</name>
        <dbReference type="ChEBI" id="CHEBI:29105"/>
    </cofactor>
    <text evidence="8">Binds 1 zinc ion per subunit.</text>
</comment>
<evidence type="ECO:0000256" key="5">
    <source>
        <dbReference type="ARBA" id="ARBA00022833"/>
    </source>
</evidence>
<evidence type="ECO:0000256" key="4">
    <source>
        <dbReference type="ARBA" id="ARBA00022723"/>
    </source>
</evidence>
<keyword evidence="8" id="KW-0671">Queuosine biosynthesis</keyword>
<sequence length="124" mass="13656">MDLFKVFQIEAAHRLPEVPPGHKCARLHGHSFRIEIHVSGPVDPRAGWVMDFADIKQAFAPVFDALDHRYLNDIDGLANPTSENLAIWIWQQLKPALPLLSRVVVHETCTSGCAYGGPDSTGTG</sequence>
<keyword evidence="6 8" id="KW-0456">Lyase</keyword>
<evidence type="ECO:0000256" key="7">
    <source>
        <dbReference type="ARBA" id="ARBA00048807"/>
    </source>
</evidence>
<keyword evidence="5 8" id="KW-0862">Zinc</keyword>
<evidence type="ECO:0000256" key="1">
    <source>
        <dbReference type="ARBA" id="ARBA00005061"/>
    </source>
</evidence>
<dbReference type="NCBIfam" id="TIGR03367">
    <property type="entry name" value="queuosine_QueD"/>
    <property type="match status" value="1"/>
</dbReference>
<dbReference type="PIRSF" id="PIRSF006113">
    <property type="entry name" value="PTP_synth"/>
    <property type="match status" value="1"/>
</dbReference>
<comment type="similarity">
    <text evidence="2 8">Belongs to the PTPS family. QueD subfamily.</text>
</comment>
<dbReference type="SUPFAM" id="SSF55620">
    <property type="entry name" value="Tetrahydrobiopterin biosynthesis enzymes-like"/>
    <property type="match status" value="1"/>
</dbReference>
<organism evidence="9 10">
    <name type="scientific">Tahibacter amnicola</name>
    <dbReference type="NCBI Taxonomy" id="2976241"/>
    <lineage>
        <taxon>Bacteria</taxon>
        <taxon>Pseudomonadati</taxon>
        <taxon>Pseudomonadota</taxon>
        <taxon>Gammaproteobacteria</taxon>
        <taxon>Lysobacterales</taxon>
        <taxon>Rhodanobacteraceae</taxon>
        <taxon>Tahibacter</taxon>
    </lineage>
</organism>
<dbReference type="Proteomes" id="UP001064632">
    <property type="component" value="Chromosome"/>
</dbReference>
<dbReference type="InterPro" id="IPR007115">
    <property type="entry name" value="6-PTP_synth/QueD"/>
</dbReference>
<dbReference type="InterPro" id="IPR038418">
    <property type="entry name" value="6-PTP_synth/QueD_sf"/>
</dbReference>
<dbReference type="RefSeq" id="WP_261695706.1">
    <property type="nucleotide sequence ID" value="NZ_CP104694.1"/>
</dbReference>
<evidence type="ECO:0000313" key="9">
    <source>
        <dbReference type="EMBL" id="UXI68747.1"/>
    </source>
</evidence>
<proteinExistence type="inferred from homology"/>
<keyword evidence="10" id="KW-1185">Reference proteome</keyword>